<dbReference type="Proteomes" id="UP001155483">
    <property type="component" value="Unassembled WGS sequence"/>
</dbReference>
<gene>
    <name evidence="2" type="ORF">OCK74_22500</name>
</gene>
<reference evidence="2" key="1">
    <citation type="submission" date="2022-09" db="EMBL/GenBank/DDBJ databases">
        <authorList>
            <person name="Yuan C."/>
            <person name="Ke Z."/>
        </authorList>
    </citation>
    <scope>NUCLEOTIDE SEQUENCE</scope>
    <source>
        <strain evidence="2">LB-8</strain>
    </source>
</reference>
<dbReference type="GO" id="GO:0016857">
    <property type="term" value="F:racemase and epimerase activity, acting on carbohydrates and derivatives"/>
    <property type="evidence" value="ECO:0007669"/>
    <property type="project" value="InterPro"/>
</dbReference>
<dbReference type="PANTHER" id="PTHR43239:SF1">
    <property type="entry name" value="UPF0734 PROTEIN DDB_G0273871_DDB_G0273177"/>
    <property type="match status" value="1"/>
</dbReference>
<reference evidence="2" key="2">
    <citation type="submission" date="2023-04" db="EMBL/GenBank/DDBJ databases">
        <title>Paracnuella aquatica gen. nov., sp. nov., a member of the family Chitinophagaceae isolated from a hot spring.</title>
        <authorList>
            <person name="Wang C."/>
        </authorList>
    </citation>
    <scope>NUCLEOTIDE SEQUENCE</scope>
    <source>
        <strain evidence="2">LB-8</strain>
    </source>
</reference>
<dbReference type="Pfam" id="PF05336">
    <property type="entry name" value="rhaM"/>
    <property type="match status" value="1"/>
</dbReference>
<proteinExistence type="predicted"/>
<protein>
    <submittedName>
        <fullName evidence="2">L-rhamnose mutarotase</fullName>
    </submittedName>
</protein>
<dbReference type="InterPro" id="IPR011008">
    <property type="entry name" value="Dimeric_a/b-barrel"/>
</dbReference>
<evidence type="ECO:0000313" key="3">
    <source>
        <dbReference type="Proteomes" id="UP001155483"/>
    </source>
</evidence>
<keyword evidence="3" id="KW-1185">Reference proteome</keyword>
<keyword evidence="1" id="KW-0732">Signal</keyword>
<dbReference type="InterPro" id="IPR008000">
    <property type="entry name" value="Rham/fucose_mutarotase"/>
</dbReference>
<evidence type="ECO:0000313" key="2">
    <source>
        <dbReference type="EMBL" id="MCU7551908.1"/>
    </source>
</evidence>
<dbReference type="RefSeq" id="WP_279299345.1">
    <property type="nucleotide sequence ID" value="NZ_JAOTIF010000025.1"/>
</dbReference>
<evidence type="ECO:0000256" key="1">
    <source>
        <dbReference type="SAM" id="SignalP"/>
    </source>
</evidence>
<dbReference type="AlphaFoldDB" id="A0A9X2XPQ1"/>
<dbReference type="PROSITE" id="PS51257">
    <property type="entry name" value="PROKAR_LIPOPROTEIN"/>
    <property type="match status" value="1"/>
</dbReference>
<sequence>MKANVFFGIVFLIVSCLGSCVSREAHAVQNVTFKDTASIVKGSSFIIELVEKPWVKVDLSKLRAICEENGLQHPNIHQWKDHFVVFDTASYAAGLESKISTAFQGAVVKTYRNPFYEFNRSHCGNDPVAKVWDHVILTANLVEDTVLQKEYMDYHATQFQKWPEVSKGFCNANFQQLLVFRNGRQLMLVISIPKGSSLDELNPKTTENNPRVDDWNALMKKYQEGIEGTKPGEVWVFLEEVGK</sequence>
<name>A0A9X2XPQ1_9BACT</name>
<dbReference type="PANTHER" id="PTHR43239">
    <property type="entry name" value="UPF0734 PROTEIN DDB_G0273871/DDB_G0273177"/>
    <property type="match status" value="1"/>
</dbReference>
<comment type="caution">
    <text evidence="2">The sequence shown here is derived from an EMBL/GenBank/DDBJ whole genome shotgun (WGS) entry which is preliminary data.</text>
</comment>
<feature type="chain" id="PRO_5040753247" evidence="1">
    <location>
        <begin position="28"/>
        <end position="243"/>
    </location>
</feature>
<dbReference type="SUPFAM" id="SSF54909">
    <property type="entry name" value="Dimeric alpha+beta barrel"/>
    <property type="match status" value="1"/>
</dbReference>
<feature type="signal peptide" evidence="1">
    <location>
        <begin position="1"/>
        <end position="27"/>
    </location>
</feature>
<accession>A0A9X2XPQ1</accession>
<dbReference type="EMBL" id="JAOTIF010000025">
    <property type="protein sequence ID" value="MCU7551908.1"/>
    <property type="molecule type" value="Genomic_DNA"/>
</dbReference>
<organism evidence="2 3">
    <name type="scientific">Paraflavisolibacter caeni</name>
    <dbReference type="NCBI Taxonomy" id="2982496"/>
    <lineage>
        <taxon>Bacteria</taxon>
        <taxon>Pseudomonadati</taxon>
        <taxon>Bacteroidota</taxon>
        <taxon>Chitinophagia</taxon>
        <taxon>Chitinophagales</taxon>
        <taxon>Chitinophagaceae</taxon>
        <taxon>Paraflavisolibacter</taxon>
    </lineage>
</organism>
<dbReference type="InterPro" id="IPR052996">
    <property type="entry name" value="Carb_Metab_Mutarotase"/>
</dbReference>
<dbReference type="Gene3D" id="3.30.70.100">
    <property type="match status" value="1"/>
</dbReference>